<evidence type="ECO:0000313" key="4">
    <source>
        <dbReference type="Proteomes" id="UP000292702"/>
    </source>
</evidence>
<feature type="transmembrane region" description="Helical" evidence="2">
    <location>
        <begin position="125"/>
        <end position="142"/>
    </location>
</feature>
<comment type="caution">
    <text evidence="3">The sequence shown here is derived from an EMBL/GenBank/DDBJ whole genome shotgun (WGS) entry which is preliminary data.</text>
</comment>
<keyword evidence="2" id="KW-0472">Membrane</keyword>
<evidence type="ECO:0008006" key="5">
    <source>
        <dbReference type="Google" id="ProtNLM"/>
    </source>
</evidence>
<dbReference type="AlphaFoldDB" id="A0A4R0RJF1"/>
<proteinExistence type="predicted"/>
<feature type="transmembrane region" description="Helical" evidence="2">
    <location>
        <begin position="302"/>
        <end position="329"/>
    </location>
</feature>
<dbReference type="EMBL" id="RWJN01000114">
    <property type="protein sequence ID" value="TCD66993.1"/>
    <property type="molecule type" value="Genomic_DNA"/>
</dbReference>
<evidence type="ECO:0000256" key="2">
    <source>
        <dbReference type="SAM" id="Phobius"/>
    </source>
</evidence>
<evidence type="ECO:0000256" key="1">
    <source>
        <dbReference type="SAM" id="MobiDB-lite"/>
    </source>
</evidence>
<feature type="transmembrane region" description="Helical" evidence="2">
    <location>
        <begin position="12"/>
        <end position="36"/>
    </location>
</feature>
<organism evidence="3 4">
    <name type="scientific">Steccherinum ochraceum</name>
    <dbReference type="NCBI Taxonomy" id="92696"/>
    <lineage>
        <taxon>Eukaryota</taxon>
        <taxon>Fungi</taxon>
        <taxon>Dikarya</taxon>
        <taxon>Basidiomycota</taxon>
        <taxon>Agaricomycotina</taxon>
        <taxon>Agaricomycetes</taxon>
        <taxon>Polyporales</taxon>
        <taxon>Steccherinaceae</taxon>
        <taxon>Steccherinum</taxon>
    </lineage>
</organism>
<gene>
    <name evidence="3" type="ORF">EIP91_000673</name>
</gene>
<feature type="transmembrane region" description="Helical" evidence="2">
    <location>
        <begin position="70"/>
        <end position="88"/>
    </location>
</feature>
<protein>
    <recommendedName>
        <fullName evidence="5">MARVEL domain-containing protein</fullName>
    </recommendedName>
</protein>
<keyword evidence="2" id="KW-1133">Transmembrane helix</keyword>
<dbReference type="STRING" id="92696.A0A4R0RJF1"/>
<feature type="transmembrane region" description="Helical" evidence="2">
    <location>
        <begin position="335"/>
        <end position="353"/>
    </location>
</feature>
<dbReference type="Proteomes" id="UP000292702">
    <property type="component" value="Unassembled WGS sequence"/>
</dbReference>
<keyword evidence="2" id="KW-0812">Transmembrane</keyword>
<reference evidence="3 4" key="1">
    <citation type="submission" date="2018-11" db="EMBL/GenBank/DDBJ databases">
        <title>Genome assembly of Steccherinum ochraceum LE-BIN_3174, the white-rot fungus of the Steccherinaceae family (The Residual Polyporoid clade, Polyporales, Basidiomycota).</title>
        <authorList>
            <person name="Fedorova T.V."/>
            <person name="Glazunova O.A."/>
            <person name="Landesman E.O."/>
            <person name="Moiseenko K.V."/>
            <person name="Psurtseva N.V."/>
            <person name="Savinova O.S."/>
            <person name="Shakhova N.V."/>
            <person name="Tyazhelova T.V."/>
            <person name="Vasina D.V."/>
        </authorList>
    </citation>
    <scope>NUCLEOTIDE SEQUENCE [LARGE SCALE GENOMIC DNA]</scope>
    <source>
        <strain evidence="3 4">LE-BIN_3174</strain>
    </source>
</reference>
<accession>A0A4R0RJF1</accession>
<name>A0A4R0RJF1_9APHY</name>
<evidence type="ECO:0000313" key="3">
    <source>
        <dbReference type="EMBL" id="TCD66993.1"/>
    </source>
</evidence>
<feature type="transmembrane region" description="Helical" evidence="2">
    <location>
        <begin position="42"/>
        <end position="63"/>
    </location>
</feature>
<feature type="compositionally biased region" description="Polar residues" evidence="1">
    <location>
        <begin position="390"/>
        <end position="403"/>
    </location>
</feature>
<keyword evidence="4" id="KW-1185">Reference proteome</keyword>
<dbReference type="OrthoDB" id="3264219at2759"/>
<feature type="region of interest" description="Disordered" evidence="1">
    <location>
        <begin position="386"/>
        <end position="405"/>
    </location>
</feature>
<sequence>MTQLFRDLRIYGYVAVLVLSATVLGLGGYLGSIFLPDIHRDFTIFTIIVPSLTILSFLTIISWSQPRVDAFFLFVLGVLWLAMGAWSADIMGSTQCDTLGGQRVATKDGSISAKSYCYEMRVLEAFSWMNFALLTIYLLILISRTTATIALENRPYAWQEPIVELPWFGQYPGWPEDEARPYRAGGYSYPAGAPRPGMSGMSMMSGGGYPGSMPMQTGGGYVVQQNPGHSVVIQPGSNGQAPTITQVPGMHTTHEFTVQLTTRNYSTFRHADLQRQNSTIRIVGYVRLLIRLTAFSTADSEVAAAGVALAAHLITSLVPGTLLLIAYGMEDVFNMMQSTVAILAVAALAYLVVTHHRREGQVLTQTQEEMLLIGAFGLFWFGSQEETSEQDTPTPRQGPTRRQLQGRIRELVPDRRLGKLEPRRHHRILVRRGRRTVMSKSGDIIEKVTVGGGMEVLDASRSVLMTG</sequence>